<evidence type="ECO:0000313" key="5">
    <source>
        <dbReference type="Proteomes" id="UP001454036"/>
    </source>
</evidence>
<dbReference type="GO" id="GO:0016020">
    <property type="term" value="C:membrane"/>
    <property type="evidence" value="ECO:0007669"/>
    <property type="project" value="UniProtKB-SubCell"/>
</dbReference>
<dbReference type="Pfam" id="PF13947">
    <property type="entry name" value="GUB_WAK_bind"/>
    <property type="match status" value="1"/>
</dbReference>
<evidence type="ECO:0000313" key="4">
    <source>
        <dbReference type="EMBL" id="GAA0147018.1"/>
    </source>
</evidence>
<keyword evidence="5" id="KW-1185">Reference proteome</keyword>
<evidence type="ECO:0000259" key="3">
    <source>
        <dbReference type="Pfam" id="PF13947"/>
    </source>
</evidence>
<organism evidence="4 5">
    <name type="scientific">Lithospermum erythrorhizon</name>
    <name type="common">Purple gromwell</name>
    <name type="synonym">Lithospermum officinale var. erythrorhizon</name>
    <dbReference type="NCBI Taxonomy" id="34254"/>
    <lineage>
        <taxon>Eukaryota</taxon>
        <taxon>Viridiplantae</taxon>
        <taxon>Streptophyta</taxon>
        <taxon>Embryophyta</taxon>
        <taxon>Tracheophyta</taxon>
        <taxon>Spermatophyta</taxon>
        <taxon>Magnoliopsida</taxon>
        <taxon>eudicotyledons</taxon>
        <taxon>Gunneridae</taxon>
        <taxon>Pentapetalae</taxon>
        <taxon>asterids</taxon>
        <taxon>lamiids</taxon>
        <taxon>Boraginales</taxon>
        <taxon>Boraginaceae</taxon>
        <taxon>Boraginoideae</taxon>
        <taxon>Lithospermeae</taxon>
        <taxon>Lithospermum</taxon>
    </lineage>
</organism>
<evidence type="ECO:0000256" key="2">
    <source>
        <dbReference type="ARBA" id="ARBA00022729"/>
    </source>
</evidence>
<sequence length="300" mass="33323">MVKAYQILVSLLLIIQAILIPWVVCLCRNFCNNIPINYPFGIDDGCGAPQYRHMFNCSSPDLFFLTPSGAYKVQNIDYKHQNIVIFDPSMSTCSILQPQHDFLMSDIQSAIIPPSPETIFVLMNCSIDSPILHHYNSLCFNFSGHSCDELYGACTSFRILRTPSTYSNFNDSSSSSVTQSPGCCFTRYGTVKFMSMNMLDCTHYTTVYDSDDLKGVGPMDWLYGIRLSFAVPDTGCERCAKSSGSCGFHVETLSSLCICSPTVNSTRECGGGTNRGYRLRSRSTFLELLLVTSIISVVIQ</sequence>
<dbReference type="PANTHER" id="PTHR33355:SF12">
    <property type="entry name" value="WALL-ASSOCIATED RECEPTOR KINASE CARBOXY-TERMINAL PROTEIN"/>
    <property type="match status" value="1"/>
</dbReference>
<evidence type="ECO:0000256" key="1">
    <source>
        <dbReference type="ARBA" id="ARBA00004167"/>
    </source>
</evidence>
<dbReference type="AlphaFoldDB" id="A0AAV3PAA0"/>
<keyword evidence="2" id="KW-0732">Signal</keyword>
<comment type="subcellular location">
    <subcellularLocation>
        <location evidence="1">Membrane</location>
        <topology evidence="1">Single-pass membrane protein</topology>
    </subcellularLocation>
</comment>
<dbReference type="EMBL" id="BAABME010031765">
    <property type="protein sequence ID" value="GAA0147018.1"/>
    <property type="molecule type" value="Genomic_DNA"/>
</dbReference>
<feature type="domain" description="Wall-associated receptor kinase galacturonan-binding" evidence="3">
    <location>
        <begin position="27"/>
        <end position="86"/>
    </location>
</feature>
<proteinExistence type="predicted"/>
<gene>
    <name evidence="4" type="ORF">LIER_42934</name>
</gene>
<dbReference type="Proteomes" id="UP001454036">
    <property type="component" value="Unassembled WGS sequence"/>
</dbReference>
<comment type="caution">
    <text evidence="4">The sequence shown here is derived from an EMBL/GenBank/DDBJ whole genome shotgun (WGS) entry which is preliminary data.</text>
</comment>
<dbReference type="PANTHER" id="PTHR33355">
    <property type="entry name" value="WALL-ASSOCIATED RECEPTOR KINASE CARBOXY-TERMINAL PROTEIN-RELATED"/>
    <property type="match status" value="1"/>
</dbReference>
<dbReference type="GO" id="GO:0030247">
    <property type="term" value="F:polysaccharide binding"/>
    <property type="evidence" value="ECO:0007669"/>
    <property type="project" value="InterPro"/>
</dbReference>
<name>A0AAV3PAA0_LITER</name>
<reference evidence="4 5" key="1">
    <citation type="submission" date="2024-01" db="EMBL/GenBank/DDBJ databases">
        <title>The complete chloroplast genome sequence of Lithospermum erythrorhizon: insights into the phylogenetic relationship among Boraginaceae species and the maternal lineages of purple gromwells.</title>
        <authorList>
            <person name="Okada T."/>
            <person name="Watanabe K."/>
        </authorList>
    </citation>
    <scope>NUCLEOTIDE SEQUENCE [LARGE SCALE GENOMIC DNA]</scope>
</reference>
<dbReference type="InterPro" id="IPR025287">
    <property type="entry name" value="WAK_GUB"/>
</dbReference>
<accession>A0AAV3PAA0</accession>
<protein>
    <recommendedName>
        <fullName evidence="3">Wall-associated receptor kinase galacturonan-binding domain-containing protein</fullName>
    </recommendedName>
</protein>